<keyword evidence="8" id="KW-1185">Reference proteome</keyword>
<reference evidence="8" key="1">
    <citation type="journal article" date="2006" name="Science">
        <title>Phytophthora genome sequences uncover evolutionary origins and mechanisms of pathogenesis.</title>
        <authorList>
            <person name="Tyler B.M."/>
            <person name="Tripathy S."/>
            <person name="Zhang X."/>
            <person name="Dehal P."/>
            <person name="Jiang R.H."/>
            <person name="Aerts A."/>
            <person name="Arredondo F.D."/>
            <person name="Baxter L."/>
            <person name="Bensasson D."/>
            <person name="Beynon J.L."/>
            <person name="Chapman J."/>
            <person name="Damasceno C.M."/>
            <person name="Dorrance A.E."/>
            <person name="Dou D."/>
            <person name="Dickerman A.W."/>
            <person name="Dubchak I.L."/>
            <person name="Garbelotto M."/>
            <person name="Gijzen M."/>
            <person name="Gordon S.G."/>
            <person name="Govers F."/>
            <person name="Grunwald N.J."/>
            <person name="Huang W."/>
            <person name="Ivors K.L."/>
            <person name="Jones R.W."/>
            <person name="Kamoun S."/>
            <person name="Krampis K."/>
            <person name="Lamour K.H."/>
            <person name="Lee M.K."/>
            <person name="McDonald W.H."/>
            <person name="Medina M."/>
            <person name="Meijer H.J."/>
            <person name="Nordberg E.K."/>
            <person name="Maclean D.J."/>
            <person name="Ospina-Giraldo M.D."/>
            <person name="Morris P.F."/>
            <person name="Phuntumart V."/>
            <person name="Putnam N.H."/>
            <person name="Rash S."/>
            <person name="Rose J.K."/>
            <person name="Sakihama Y."/>
            <person name="Salamov A.A."/>
            <person name="Savidor A."/>
            <person name="Scheuring C.F."/>
            <person name="Smith B.M."/>
            <person name="Sobral B.W."/>
            <person name="Terry A."/>
            <person name="Torto-Alalibo T.A."/>
            <person name="Win J."/>
            <person name="Xu Z."/>
            <person name="Zhang H."/>
            <person name="Grigoriev I.V."/>
            <person name="Rokhsar D.S."/>
            <person name="Boore J.L."/>
        </authorList>
    </citation>
    <scope>NUCLEOTIDE SEQUENCE [LARGE SCALE GENOMIC DNA]</scope>
    <source>
        <strain evidence="8">Pr102</strain>
    </source>
</reference>
<dbReference type="GO" id="GO:0003333">
    <property type="term" value="P:amino acid transmembrane transport"/>
    <property type="evidence" value="ECO:0000318"/>
    <property type="project" value="GO_Central"/>
</dbReference>
<dbReference type="PANTHER" id="PTHR22950">
    <property type="entry name" value="AMINO ACID TRANSPORTER"/>
    <property type="match status" value="1"/>
</dbReference>
<evidence type="ECO:0000259" key="6">
    <source>
        <dbReference type="Pfam" id="PF01490"/>
    </source>
</evidence>
<reference evidence="7" key="2">
    <citation type="submission" date="2015-06" db="UniProtKB">
        <authorList>
            <consortium name="EnsemblProtists"/>
        </authorList>
    </citation>
    <scope>IDENTIFICATION</scope>
    <source>
        <strain evidence="7">Pr102</strain>
    </source>
</reference>
<evidence type="ECO:0000313" key="8">
    <source>
        <dbReference type="Proteomes" id="UP000005238"/>
    </source>
</evidence>
<dbReference type="Proteomes" id="UP000005238">
    <property type="component" value="Unassembled WGS sequence"/>
</dbReference>
<dbReference type="GO" id="GO:0015179">
    <property type="term" value="F:L-amino acid transmembrane transporter activity"/>
    <property type="evidence" value="ECO:0000318"/>
    <property type="project" value="GO_Central"/>
</dbReference>
<evidence type="ECO:0000256" key="5">
    <source>
        <dbReference type="SAM" id="Phobius"/>
    </source>
</evidence>
<accession>H3GEQ5</accession>
<feature type="transmembrane region" description="Helical" evidence="5">
    <location>
        <begin position="403"/>
        <end position="421"/>
    </location>
</feature>
<feature type="transmembrane region" description="Helical" evidence="5">
    <location>
        <begin position="189"/>
        <end position="212"/>
    </location>
</feature>
<feature type="transmembrane region" description="Helical" evidence="5">
    <location>
        <begin position="129"/>
        <end position="147"/>
    </location>
</feature>
<proteinExistence type="predicted"/>
<dbReference type="GO" id="GO:0005774">
    <property type="term" value="C:vacuolar membrane"/>
    <property type="evidence" value="ECO:0000318"/>
    <property type="project" value="GO_Central"/>
</dbReference>
<feature type="domain" description="Amino acid transporter transmembrane" evidence="6">
    <location>
        <begin position="17"/>
        <end position="480"/>
    </location>
</feature>
<feature type="transmembrane region" description="Helical" evidence="5">
    <location>
        <begin position="224"/>
        <end position="245"/>
    </location>
</feature>
<dbReference type="InterPro" id="IPR013057">
    <property type="entry name" value="AA_transpt_TM"/>
</dbReference>
<feature type="transmembrane region" description="Helical" evidence="5">
    <location>
        <begin position="282"/>
        <end position="306"/>
    </location>
</feature>
<dbReference type="OMA" id="MIHAAKE"/>
<dbReference type="AlphaFoldDB" id="H3GEQ5"/>
<evidence type="ECO:0000256" key="3">
    <source>
        <dbReference type="ARBA" id="ARBA00022989"/>
    </source>
</evidence>
<keyword evidence="2 5" id="KW-0812">Transmembrane</keyword>
<name>H3GEQ5_PHYRM</name>
<keyword evidence="3 5" id="KW-1133">Transmembrane helix</keyword>
<feature type="transmembrane region" description="Helical" evidence="5">
    <location>
        <begin position="20"/>
        <end position="38"/>
    </location>
</feature>
<organism evidence="7 8">
    <name type="scientific">Phytophthora ramorum</name>
    <name type="common">Sudden oak death agent</name>
    <dbReference type="NCBI Taxonomy" id="164328"/>
    <lineage>
        <taxon>Eukaryota</taxon>
        <taxon>Sar</taxon>
        <taxon>Stramenopiles</taxon>
        <taxon>Oomycota</taxon>
        <taxon>Peronosporomycetes</taxon>
        <taxon>Peronosporales</taxon>
        <taxon>Peronosporaceae</taxon>
        <taxon>Phytophthora</taxon>
    </lineage>
</organism>
<evidence type="ECO:0000256" key="2">
    <source>
        <dbReference type="ARBA" id="ARBA00022692"/>
    </source>
</evidence>
<feature type="transmembrane region" description="Helical" evidence="5">
    <location>
        <begin position="433"/>
        <end position="453"/>
    </location>
</feature>
<comment type="subcellular location">
    <subcellularLocation>
        <location evidence="1">Membrane</location>
        <topology evidence="1">Multi-pass membrane protein</topology>
    </subcellularLocation>
</comment>
<dbReference type="Pfam" id="PF01490">
    <property type="entry name" value="Aa_trans"/>
    <property type="match status" value="1"/>
</dbReference>
<feature type="transmembrane region" description="Helical" evidence="5">
    <location>
        <begin position="92"/>
        <end position="117"/>
    </location>
</feature>
<feature type="transmembrane region" description="Helical" evidence="5">
    <location>
        <begin position="154"/>
        <end position="174"/>
    </location>
</feature>
<keyword evidence="4 5" id="KW-0472">Membrane</keyword>
<protein>
    <recommendedName>
        <fullName evidence="6">Amino acid transporter transmembrane domain-containing protein</fullName>
    </recommendedName>
</protein>
<dbReference type="STRING" id="164328.H3GEQ5"/>
<dbReference type="EnsemblProtists" id="Phyra74147">
    <property type="protein sequence ID" value="Phyra74147"/>
    <property type="gene ID" value="Phyra74147"/>
</dbReference>
<dbReference type="EMBL" id="DS566003">
    <property type="status" value="NOT_ANNOTATED_CDS"/>
    <property type="molecule type" value="Genomic_DNA"/>
</dbReference>
<evidence type="ECO:0000313" key="7">
    <source>
        <dbReference type="EnsemblProtists" id="Phyra74147"/>
    </source>
</evidence>
<dbReference type="InParanoid" id="H3GEQ5"/>
<dbReference type="VEuPathDB" id="FungiDB:KRP22_14714"/>
<dbReference type="HOGENOM" id="CLU_024289_2_0_1"/>
<dbReference type="PANTHER" id="PTHR22950:SF349">
    <property type="entry name" value="AMINO ACID TRANSPORTER TRANSMEMBRANE DOMAIN-CONTAINING PROTEIN"/>
    <property type="match status" value="1"/>
</dbReference>
<evidence type="ECO:0000256" key="1">
    <source>
        <dbReference type="ARBA" id="ARBA00004141"/>
    </source>
</evidence>
<feature type="transmembrane region" description="Helical" evidence="5">
    <location>
        <begin position="465"/>
        <end position="483"/>
    </location>
</feature>
<evidence type="ECO:0000256" key="4">
    <source>
        <dbReference type="ARBA" id="ARBA00023136"/>
    </source>
</evidence>
<feature type="transmembrane region" description="Helical" evidence="5">
    <location>
        <begin position="44"/>
        <end position="62"/>
    </location>
</feature>
<dbReference type="eggNOG" id="ENOG502R9RJ">
    <property type="taxonomic scope" value="Eukaryota"/>
</dbReference>
<sequence length="515" mass="56949">MATPGFKTTWVTMDDAKASFNLFCCVCGIGSLAMPSNYARAGPIYASIALGFMIFANTYAAMKLSKAMLAAPSSVKTYGDLGEWALGKWGRFFTVISQMGVCVLVPIAFLILGSTLLDVLFPDCFSRTFWIIFMALMVVPICLIPTLKENAGMAFAGCMGTIIADAIAVSLLQYKMRDHPSIPKPDISMHQVLTCFGNLALAYGASIVIPDLQREHSQPQRMPRVVLVTMLIISAFFFAVALAGYTAGGCQLSGNILYSIVDTSNPLGLAPLGFSPNRGAVVMAYMFMQMHITMAISTLLLPPFYMAERLILGMHKNHPIVRFNPDQDQAQVEEDLDLVEKYSYVQASTPVELTGRQVSTSSLLDKSEGRMSHLRAALEFPEEITEEMLRAEYTGTKNKLRYIPLRLAIFAVLVIIAVAAQNKFLDLEDFTGATAHTVNCMIMPLLIYLRIFWRKMSILDKGVSMLVMLVCGCAGFYVMIHAAKELFTPSDDDTLFPYCEMENQDEPYYVRNDTN</sequence>
<dbReference type="VEuPathDB" id="FungiDB:KRP23_14234"/>